<dbReference type="HAMAP" id="MF_00317">
    <property type="entry name" value="DNApol_clamp_arch"/>
    <property type="match status" value="1"/>
</dbReference>
<organism evidence="5">
    <name type="scientific">viral metagenome</name>
    <dbReference type="NCBI Taxonomy" id="1070528"/>
    <lineage>
        <taxon>unclassified sequences</taxon>
        <taxon>metagenomes</taxon>
        <taxon>organismal metagenomes</taxon>
    </lineage>
</organism>
<dbReference type="GO" id="GO:0043626">
    <property type="term" value="C:PCNA complex"/>
    <property type="evidence" value="ECO:0007669"/>
    <property type="project" value="TreeGrafter"/>
</dbReference>
<evidence type="ECO:0000259" key="3">
    <source>
        <dbReference type="Pfam" id="PF00705"/>
    </source>
</evidence>
<evidence type="ECO:0000259" key="4">
    <source>
        <dbReference type="Pfam" id="PF02747"/>
    </source>
</evidence>
<dbReference type="GO" id="GO:0030337">
    <property type="term" value="F:DNA polymerase processivity factor activity"/>
    <property type="evidence" value="ECO:0007669"/>
    <property type="project" value="InterPro"/>
</dbReference>
<feature type="domain" description="Proliferating cell nuclear antigen PCNA N-terminal" evidence="3">
    <location>
        <begin position="14"/>
        <end position="131"/>
    </location>
</feature>
<dbReference type="NCBIfam" id="TIGR00590">
    <property type="entry name" value="pcna"/>
    <property type="match status" value="1"/>
</dbReference>
<dbReference type="InterPro" id="IPR000730">
    <property type="entry name" value="Pr_cel_nuc_antig"/>
</dbReference>
<dbReference type="InterPro" id="IPR022648">
    <property type="entry name" value="Pr_cel_nuc_antig_N"/>
</dbReference>
<dbReference type="GO" id="GO:0006275">
    <property type="term" value="P:regulation of DNA replication"/>
    <property type="evidence" value="ECO:0007669"/>
    <property type="project" value="InterPro"/>
</dbReference>
<dbReference type="CDD" id="cd00577">
    <property type="entry name" value="PCNA"/>
    <property type="match status" value="1"/>
</dbReference>
<reference evidence="5" key="1">
    <citation type="journal article" date="2020" name="Nature">
        <title>Giant virus diversity and host interactions through global metagenomics.</title>
        <authorList>
            <person name="Schulz F."/>
            <person name="Roux S."/>
            <person name="Paez-Espino D."/>
            <person name="Jungbluth S."/>
            <person name="Walsh D.A."/>
            <person name="Denef V.J."/>
            <person name="McMahon K.D."/>
            <person name="Konstantinidis K.T."/>
            <person name="Eloe-Fadrosh E.A."/>
            <person name="Kyrpides N.C."/>
            <person name="Woyke T."/>
        </authorList>
    </citation>
    <scope>NUCLEOTIDE SEQUENCE</scope>
    <source>
        <strain evidence="5">GVMAG-M-3300021964-36</strain>
    </source>
</reference>
<sequence length="264" mass="29957">MNIDSNDDNCILIKTVQSSTIKILVEALKEILTDTVFEFTDDAIKICTMDSTHTILIHLRLDASKFEHYYCETRKLVGINMLNLNKIIKTINNNDTLSFFMNSKNCNILGIQIENTDKNAKRVTYMNLLDLENNNIEIPSATFTSVITLPSCDFQKVCRDINGIADYLEIKNINNQLILSCVGDFCSHEITISDSEQITVEHTDNEKEIFQGVFNLKFLVLFTKCTNLSNTVELYLKNDYPLIIRYTVGSLGEIKLCLAPQAST</sequence>
<accession>A0A6C0CVP0</accession>
<dbReference type="PANTHER" id="PTHR11352">
    <property type="entry name" value="PROLIFERATING CELL NUCLEAR ANTIGEN"/>
    <property type="match status" value="1"/>
</dbReference>
<evidence type="ECO:0000256" key="1">
    <source>
        <dbReference type="ARBA" id="ARBA00010462"/>
    </source>
</evidence>
<proteinExistence type="inferred from homology"/>
<dbReference type="Pfam" id="PF00705">
    <property type="entry name" value="PCNA_N"/>
    <property type="match status" value="1"/>
</dbReference>
<dbReference type="PANTHER" id="PTHR11352:SF0">
    <property type="entry name" value="PROLIFERATING CELL NUCLEAR ANTIGEN"/>
    <property type="match status" value="1"/>
</dbReference>
<dbReference type="InterPro" id="IPR046938">
    <property type="entry name" value="DNA_clamp_sf"/>
</dbReference>
<comment type="similarity">
    <text evidence="1">Belongs to the PCNA family.</text>
</comment>
<dbReference type="GO" id="GO:0006298">
    <property type="term" value="P:mismatch repair"/>
    <property type="evidence" value="ECO:0007669"/>
    <property type="project" value="TreeGrafter"/>
</dbReference>
<dbReference type="SUPFAM" id="SSF55979">
    <property type="entry name" value="DNA clamp"/>
    <property type="match status" value="2"/>
</dbReference>
<dbReference type="EMBL" id="MN739486">
    <property type="protein sequence ID" value="QHT07814.1"/>
    <property type="molecule type" value="Genomic_DNA"/>
</dbReference>
<feature type="domain" description="Proliferating cell nuclear antigen PCNA C-terminal" evidence="4">
    <location>
        <begin position="138"/>
        <end position="260"/>
    </location>
</feature>
<evidence type="ECO:0000256" key="2">
    <source>
        <dbReference type="ARBA" id="ARBA00023125"/>
    </source>
</evidence>
<dbReference type="GO" id="GO:0003677">
    <property type="term" value="F:DNA binding"/>
    <property type="evidence" value="ECO:0007669"/>
    <property type="project" value="UniProtKB-KW"/>
</dbReference>
<evidence type="ECO:0000313" key="5">
    <source>
        <dbReference type="EMBL" id="QHT07814.1"/>
    </source>
</evidence>
<dbReference type="GO" id="GO:0019985">
    <property type="term" value="P:translesion synthesis"/>
    <property type="evidence" value="ECO:0007669"/>
    <property type="project" value="TreeGrafter"/>
</dbReference>
<dbReference type="Gene3D" id="3.70.10.10">
    <property type="match status" value="1"/>
</dbReference>
<dbReference type="PRINTS" id="PR00339">
    <property type="entry name" value="PCNACYCLIN"/>
</dbReference>
<name>A0A6C0CVP0_9ZZZZ</name>
<evidence type="ECO:0008006" key="6">
    <source>
        <dbReference type="Google" id="ProtNLM"/>
    </source>
</evidence>
<protein>
    <recommendedName>
        <fullName evidence="6">Proliferating cell nuclear antigen PCNA N-terminal domain-containing protein</fullName>
    </recommendedName>
</protein>
<dbReference type="InterPro" id="IPR022649">
    <property type="entry name" value="Pr_cel_nuc_antig_C"/>
</dbReference>
<keyword evidence="2" id="KW-0238">DNA-binding</keyword>
<dbReference type="Pfam" id="PF02747">
    <property type="entry name" value="PCNA_C"/>
    <property type="match status" value="1"/>
</dbReference>
<dbReference type="GO" id="GO:0006272">
    <property type="term" value="P:leading strand elongation"/>
    <property type="evidence" value="ECO:0007669"/>
    <property type="project" value="TreeGrafter"/>
</dbReference>
<dbReference type="AlphaFoldDB" id="A0A6C0CVP0"/>